<evidence type="ECO:0000313" key="2">
    <source>
        <dbReference type="Proteomes" id="UP000287198"/>
    </source>
</evidence>
<dbReference type="EMBL" id="PIPW01000001">
    <property type="protein sequence ID" value="RUO54540.1"/>
    <property type="molecule type" value="Genomic_DNA"/>
</dbReference>
<reference evidence="2" key="1">
    <citation type="journal article" date="2018" name="Front. Microbiol.">
        <title>Genome-Based Analysis Reveals the Taxonomy and Diversity of the Family Idiomarinaceae.</title>
        <authorList>
            <person name="Liu Y."/>
            <person name="Lai Q."/>
            <person name="Shao Z."/>
        </authorList>
    </citation>
    <scope>NUCLEOTIDE SEQUENCE [LARGE SCALE GENOMIC DNA]</scope>
    <source>
        <strain evidence="2">BH195</strain>
    </source>
</reference>
<dbReference type="Gene3D" id="3.40.190.10">
    <property type="entry name" value="Periplasmic binding protein-like II"/>
    <property type="match status" value="2"/>
</dbReference>
<comment type="caution">
    <text evidence="1">The sequence shown here is derived from an EMBL/GenBank/DDBJ whole genome shotgun (WGS) entry which is preliminary data.</text>
</comment>
<dbReference type="InterPro" id="IPR006059">
    <property type="entry name" value="SBP"/>
</dbReference>
<accession>A0A432Y0Q6</accession>
<dbReference type="NCBIfam" id="NF008633">
    <property type="entry name" value="PRK11622.1"/>
    <property type="match status" value="1"/>
</dbReference>
<sequence>MNVRQIHNYWHTIQLRNFTLSFTLSLTLLLKESPLNCWLFSKAALSRLLLGLVLCGLPLTVSASAAAPESEAPEQEVVYFYAWGGSESVNAYLRWVQQQLAAEEGIRLQHVKVADIGEAVALLLAERTPAASKIDLLWINGENFQVLKEADKLLTGLPAKVPNTSLLRDDLNWQTDFGVAVDGQELPWGIAQFQLVVRDALLTDIGADSMLTTKQFLQLAKNFPGRLSYPKPPSFHGTSWLKALAYELVDQPQLLQRDPKTVSIEQVLAPLWRYLDQLHPHLWRQGREFPGSAAQQRQWLNHGTLDNAVTFNPNEIPALQQQLRLTPAARAVSLGTTALTNFHYLAIPRASAQHPAALKVINFLLSEKAQQRKAALDGWGDPMVIKPSTATTDVTLFPSHPEPHVQWTAVLEQAWLQRYQR</sequence>
<gene>
    <name evidence="1" type="ORF">CWI69_03790</name>
</gene>
<keyword evidence="2" id="KW-1185">Reference proteome</keyword>
<dbReference type="SUPFAM" id="SSF53850">
    <property type="entry name" value="Periplasmic binding protein-like II"/>
    <property type="match status" value="1"/>
</dbReference>
<dbReference type="PANTHER" id="PTHR42779">
    <property type="entry name" value="PROTEIN YNJB"/>
    <property type="match status" value="1"/>
</dbReference>
<dbReference type="PANTHER" id="PTHR42779:SF1">
    <property type="entry name" value="PROTEIN YNJB"/>
    <property type="match status" value="1"/>
</dbReference>
<dbReference type="InterPro" id="IPR027020">
    <property type="entry name" value="YnjB"/>
</dbReference>
<dbReference type="AlphaFoldDB" id="A0A432Y0Q6"/>
<dbReference type="PIRSF" id="PIRSF029172">
    <property type="entry name" value="UCP029172_ABC_sbc_YnjB"/>
    <property type="match status" value="1"/>
</dbReference>
<evidence type="ECO:0000313" key="1">
    <source>
        <dbReference type="EMBL" id="RUO54540.1"/>
    </source>
</evidence>
<dbReference type="Pfam" id="PF13416">
    <property type="entry name" value="SBP_bac_8"/>
    <property type="match status" value="1"/>
</dbReference>
<name>A0A432Y0Q6_9GAMM</name>
<proteinExistence type="predicted"/>
<dbReference type="Proteomes" id="UP000287198">
    <property type="component" value="Unassembled WGS sequence"/>
</dbReference>
<organism evidence="1 2">
    <name type="scientific">Pseudidiomarina halophila</name>
    <dbReference type="NCBI Taxonomy" id="1449799"/>
    <lineage>
        <taxon>Bacteria</taxon>
        <taxon>Pseudomonadati</taxon>
        <taxon>Pseudomonadota</taxon>
        <taxon>Gammaproteobacteria</taxon>
        <taxon>Alteromonadales</taxon>
        <taxon>Idiomarinaceae</taxon>
        <taxon>Pseudidiomarina</taxon>
    </lineage>
</organism>
<protein>
    <submittedName>
        <fullName evidence="1">ABC transporter substrate-binding protein</fullName>
    </submittedName>
</protein>